<gene>
    <name evidence="2" type="ORF">GPM918_LOCUS27805</name>
    <name evidence="3" type="ORF">SRO942_LOCUS28197</name>
</gene>
<evidence type="ECO:0000313" key="2">
    <source>
        <dbReference type="EMBL" id="CAF1286318.1"/>
    </source>
</evidence>
<dbReference type="EMBL" id="CAJNOQ010011839">
    <property type="protein sequence ID" value="CAF1286318.1"/>
    <property type="molecule type" value="Genomic_DNA"/>
</dbReference>
<reference evidence="2" key="1">
    <citation type="submission" date="2021-02" db="EMBL/GenBank/DDBJ databases">
        <authorList>
            <person name="Nowell W R."/>
        </authorList>
    </citation>
    <scope>NUCLEOTIDE SEQUENCE</scope>
</reference>
<protein>
    <submittedName>
        <fullName evidence="2">Uncharacterized protein</fullName>
    </submittedName>
</protein>
<dbReference type="Proteomes" id="UP000663829">
    <property type="component" value="Unassembled WGS sequence"/>
</dbReference>
<dbReference type="EMBL" id="CAJOBC010030350">
    <property type="protein sequence ID" value="CAF4087158.1"/>
    <property type="molecule type" value="Genomic_DNA"/>
</dbReference>
<proteinExistence type="predicted"/>
<feature type="coiled-coil region" evidence="1">
    <location>
        <begin position="130"/>
        <end position="171"/>
    </location>
</feature>
<evidence type="ECO:0000256" key="1">
    <source>
        <dbReference type="SAM" id="Coils"/>
    </source>
</evidence>
<organism evidence="2 4">
    <name type="scientific">Didymodactylos carnosus</name>
    <dbReference type="NCBI Taxonomy" id="1234261"/>
    <lineage>
        <taxon>Eukaryota</taxon>
        <taxon>Metazoa</taxon>
        <taxon>Spiralia</taxon>
        <taxon>Gnathifera</taxon>
        <taxon>Rotifera</taxon>
        <taxon>Eurotatoria</taxon>
        <taxon>Bdelloidea</taxon>
        <taxon>Philodinida</taxon>
        <taxon>Philodinidae</taxon>
        <taxon>Didymodactylos</taxon>
    </lineage>
</organism>
<dbReference type="Proteomes" id="UP000681722">
    <property type="component" value="Unassembled WGS sequence"/>
</dbReference>
<dbReference type="OrthoDB" id="10598741at2759"/>
<comment type="caution">
    <text evidence="2">The sequence shown here is derived from an EMBL/GenBank/DDBJ whole genome shotgun (WGS) entry which is preliminary data.</text>
</comment>
<sequence length="449" mass="54478">LFCVYFESKYFSIRRKFILDTDYYLTIKHNRLQLYQNNENNSFVVFAYNDDINNYVISVDLRRFKRDILTLNRHPTVRKQNYREIEIFVLADDYDLNSSYYPVITFDDEYYKENYFNTQIDSYEYIEYTSEQDKRQQEKTEKEINEHNEKLNQLKFRYENFNENTDDVEQLIKDFMEISDIEYIEKIWIRYGNILSSEIFEYLIDLTIKTLNGSRIRPIINENWFYDLILKLIDDHRWKTLKPIIHLLIKINKISKDKSWPNYIIHFGRVLQRLFTEKTEQIKLGNNENELNVDDLLYEIQLSIILGNNFNSDEINLNLIKEMDLFDRIIQFNCKNEQLSLKQLCHLIPACIMCSDLDVCNRFVEYLNEKTTITNNTQINEYILTFLSILIRSTVYEMDELNRRLRTKRETLERAGETLFDLRAQLPIRRLPKTLQKEQVNNLREISEK</sequence>
<keyword evidence="1" id="KW-0175">Coiled coil</keyword>
<feature type="non-terminal residue" evidence="2">
    <location>
        <position position="1"/>
    </location>
</feature>
<evidence type="ECO:0000313" key="3">
    <source>
        <dbReference type="EMBL" id="CAF4087158.1"/>
    </source>
</evidence>
<keyword evidence="4" id="KW-1185">Reference proteome</keyword>
<accession>A0A815CMJ3</accession>
<dbReference type="AlphaFoldDB" id="A0A815CMJ3"/>
<evidence type="ECO:0000313" key="4">
    <source>
        <dbReference type="Proteomes" id="UP000663829"/>
    </source>
</evidence>
<name>A0A815CMJ3_9BILA</name>